<name>A0A6A5BK31_NAEFO</name>
<comment type="caution">
    <text evidence="8">The sequence shown here is derived from an EMBL/GenBank/DDBJ whole genome shotgun (WGS) entry which is preliminary data.</text>
</comment>
<dbReference type="PANTHER" id="PTHR23063:SF60">
    <property type="entry name" value="LYSOPHOSPHATIDIC ACID:OLEOYL-COA ACYLTRANSFERASE 1"/>
    <property type="match status" value="1"/>
</dbReference>
<dbReference type="OrthoDB" id="272512at2759"/>
<evidence type="ECO:0000313" key="8">
    <source>
        <dbReference type="EMBL" id="KAF0974478.1"/>
    </source>
</evidence>
<sequence>MEKFKRYTDEATGVNPFVPYRKKLSDSTPAVQKFLLNPLRVVFLSPILFLFKFILILIFLLPYIAVQYISIIIPIYTIKRLLHRYSSILCCGASLFTLLGFSTIKSKHVDLEGKEKTNHSTTLNHGDLIICNYVSFIELFYLNYKYSPTFAMIVKSSIENGESNYGVRPCGFFSALSYTFFGQFSETQTYSDCKSLPEIVKQAKDYKQGPVVIFPEAVTSNGRSVLKFQNHVFQDMEQVLRENKNYQVRVIGFKYSYEEYSPAYHLGNFWSHLYKVLTQFYNTLNVAHIYLNADDMKTLEQNFSVTAIKKLVLPKVLGIVSVNSSPREREKFLKEWNKSEKHD</sequence>
<keyword evidence="1" id="KW-0808">Transferase</keyword>
<evidence type="ECO:0008006" key="10">
    <source>
        <dbReference type="Google" id="ProtNLM"/>
    </source>
</evidence>
<keyword evidence="3 7" id="KW-1133">Transmembrane helix</keyword>
<dbReference type="VEuPathDB" id="AmoebaDB:NfTy_089410"/>
<dbReference type="AlphaFoldDB" id="A0A6A5BK31"/>
<dbReference type="VEuPathDB" id="AmoebaDB:NF0021920"/>
<keyword evidence="5 7" id="KW-0472">Membrane</keyword>
<reference evidence="8 9" key="1">
    <citation type="journal article" date="2019" name="Sci. Rep.">
        <title>Nanopore sequencing improves the draft genome of the human pathogenic amoeba Naegleria fowleri.</title>
        <authorList>
            <person name="Liechti N."/>
            <person name="Schurch N."/>
            <person name="Bruggmann R."/>
            <person name="Wittwer M."/>
        </authorList>
    </citation>
    <scope>NUCLEOTIDE SEQUENCE [LARGE SCALE GENOMIC DNA]</scope>
    <source>
        <strain evidence="8 9">ATCC 30894</strain>
    </source>
</reference>
<evidence type="ECO:0000313" key="9">
    <source>
        <dbReference type="Proteomes" id="UP000444721"/>
    </source>
</evidence>
<feature type="transmembrane region" description="Helical" evidence="7">
    <location>
        <begin position="85"/>
        <end position="104"/>
    </location>
</feature>
<dbReference type="PANTHER" id="PTHR23063">
    <property type="entry name" value="PHOSPHOLIPID ACYLTRANSFERASE"/>
    <property type="match status" value="1"/>
</dbReference>
<keyword evidence="2 7" id="KW-0812">Transmembrane</keyword>
<keyword evidence="4" id="KW-0443">Lipid metabolism</keyword>
<evidence type="ECO:0000256" key="6">
    <source>
        <dbReference type="ARBA" id="ARBA00023315"/>
    </source>
</evidence>
<evidence type="ECO:0000256" key="3">
    <source>
        <dbReference type="ARBA" id="ARBA00022989"/>
    </source>
</evidence>
<accession>A0A6A5BK31</accession>
<evidence type="ECO:0000256" key="1">
    <source>
        <dbReference type="ARBA" id="ARBA00022679"/>
    </source>
</evidence>
<protein>
    <recommendedName>
        <fullName evidence="10">Phospholipid/glycerol acyltransferase domain-containing protein</fullName>
    </recommendedName>
</protein>
<dbReference type="Proteomes" id="UP000444721">
    <property type="component" value="Unassembled WGS sequence"/>
</dbReference>
<dbReference type="GeneID" id="68113728"/>
<proteinExistence type="predicted"/>
<organism evidence="8 9">
    <name type="scientific">Naegleria fowleri</name>
    <name type="common">Brain eating amoeba</name>
    <dbReference type="NCBI Taxonomy" id="5763"/>
    <lineage>
        <taxon>Eukaryota</taxon>
        <taxon>Discoba</taxon>
        <taxon>Heterolobosea</taxon>
        <taxon>Tetramitia</taxon>
        <taxon>Eutetramitia</taxon>
        <taxon>Vahlkampfiidae</taxon>
        <taxon>Naegleria</taxon>
    </lineage>
</organism>
<dbReference type="EMBL" id="VFQX01000052">
    <property type="protein sequence ID" value="KAF0974478.1"/>
    <property type="molecule type" value="Genomic_DNA"/>
</dbReference>
<keyword evidence="6" id="KW-0012">Acyltransferase</keyword>
<evidence type="ECO:0000256" key="4">
    <source>
        <dbReference type="ARBA" id="ARBA00023098"/>
    </source>
</evidence>
<feature type="transmembrane region" description="Helical" evidence="7">
    <location>
        <begin position="41"/>
        <end position="65"/>
    </location>
</feature>
<dbReference type="OMA" id="EEYSPAY"/>
<dbReference type="RefSeq" id="XP_044559191.1">
    <property type="nucleotide sequence ID" value="XM_044710154.1"/>
</dbReference>
<gene>
    <name evidence="8" type="ORF">FDP41_006510</name>
</gene>
<dbReference type="VEuPathDB" id="AmoebaDB:FDP41_006510"/>
<evidence type="ECO:0000256" key="2">
    <source>
        <dbReference type="ARBA" id="ARBA00022692"/>
    </source>
</evidence>
<dbReference type="GO" id="GO:0006629">
    <property type="term" value="P:lipid metabolic process"/>
    <property type="evidence" value="ECO:0007669"/>
    <property type="project" value="UniProtKB-KW"/>
</dbReference>
<dbReference type="GO" id="GO:0016746">
    <property type="term" value="F:acyltransferase activity"/>
    <property type="evidence" value="ECO:0007669"/>
    <property type="project" value="UniProtKB-KW"/>
</dbReference>
<evidence type="ECO:0000256" key="7">
    <source>
        <dbReference type="SAM" id="Phobius"/>
    </source>
</evidence>
<evidence type="ECO:0000256" key="5">
    <source>
        <dbReference type="ARBA" id="ARBA00023136"/>
    </source>
</evidence>
<keyword evidence="9" id="KW-1185">Reference proteome</keyword>